<reference evidence="1" key="1">
    <citation type="journal article" date="2014" name="Front. Microbiol.">
        <title>High frequency of phylogenetically diverse reductive dehalogenase-homologous genes in deep subseafloor sedimentary metagenomes.</title>
        <authorList>
            <person name="Kawai M."/>
            <person name="Futagami T."/>
            <person name="Toyoda A."/>
            <person name="Takaki Y."/>
            <person name="Nishi S."/>
            <person name="Hori S."/>
            <person name="Arai W."/>
            <person name="Tsubouchi T."/>
            <person name="Morono Y."/>
            <person name="Uchiyama I."/>
            <person name="Ito T."/>
            <person name="Fujiyama A."/>
            <person name="Inagaki F."/>
            <person name="Takami H."/>
        </authorList>
    </citation>
    <scope>NUCLEOTIDE SEQUENCE</scope>
    <source>
        <strain evidence="1">Expedition CK06-06</strain>
    </source>
</reference>
<comment type="caution">
    <text evidence="1">The sequence shown here is derived from an EMBL/GenBank/DDBJ whole genome shotgun (WGS) entry which is preliminary data.</text>
</comment>
<evidence type="ECO:0000313" key="1">
    <source>
        <dbReference type="EMBL" id="GAI18239.1"/>
    </source>
</evidence>
<dbReference type="EMBL" id="BARV01007016">
    <property type="protein sequence ID" value="GAI18239.1"/>
    <property type="molecule type" value="Genomic_DNA"/>
</dbReference>
<protein>
    <submittedName>
        <fullName evidence="1">Uncharacterized protein</fullName>
    </submittedName>
</protein>
<sequence length="51" mass="5858">MVKVSDFSGDNCAGYMRLNLFLERNIYCAKRCAWFYSYSIDNPGSGEFMGE</sequence>
<organism evidence="1">
    <name type="scientific">marine sediment metagenome</name>
    <dbReference type="NCBI Taxonomy" id="412755"/>
    <lineage>
        <taxon>unclassified sequences</taxon>
        <taxon>metagenomes</taxon>
        <taxon>ecological metagenomes</taxon>
    </lineage>
</organism>
<accession>X1NHT5</accession>
<gene>
    <name evidence="1" type="ORF">S06H3_14353</name>
</gene>
<feature type="non-terminal residue" evidence="1">
    <location>
        <position position="51"/>
    </location>
</feature>
<name>X1NHT5_9ZZZZ</name>
<dbReference type="AlphaFoldDB" id="X1NHT5"/>
<proteinExistence type="predicted"/>